<protein>
    <submittedName>
        <fullName evidence="3">Export type III nucleotide binding protein (Vir B11) related protein</fullName>
    </submittedName>
</protein>
<dbReference type="EnsemblBacteria" id="CAC12033">
    <property type="protein sequence ID" value="CAC12033"/>
    <property type="gene ID" value="CAC12033"/>
</dbReference>
<dbReference type="KEGG" id="tac:Ta0904"/>
<evidence type="ECO:0000259" key="2">
    <source>
        <dbReference type="Pfam" id="PF00437"/>
    </source>
</evidence>
<dbReference type="Gene3D" id="3.40.50.300">
    <property type="entry name" value="P-loop containing nucleotide triphosphate hydrolases"/>
    <property type="match status" value="1"/>
</dbReference>
<dbReference type="PANTHER" id="PTHR30486:SF6">
    <property type="entry name" value="TYPE IV PILUS RETRACTATION ATPASE PILT"/>
    <property type="match status" value="1"/>
</dbReference>
<proteinExistence type="inferred from homology"/>
<sequence length="399" mass="44689">MAIMGLRYLSSAHEISLDEFAAQNGIDAITKNQIEKFADDYVNRMGKIQPLIDDPDIEDITVLPENYVYIYHRSMGSMRTNIFFTEYEAGRFARHLAQRSGKTLSVYNPIVDISQGNLRINIVHHDVSRPTISIRKLRSNPFNPVNLIGNGTASADVMAYLWEAIQARLNILITGSTASGKTTLLNAIAMFIDPLLNVVLVEDTHELSLPGKNIFYMQPRPGVSGLSIRDLLDVITYRNPDYLIAGEIRGPDIDAFFNYLASGRKGMTTVHSGGPASLMRRLRSPPNSIPDSSLMNVDIIVEMRNDMKRYIGKVSEVRMDDGLLLNNVYEYNDGAYEMSGISYIVKKIADIRGIPEAYIEDRIRKKRDFLANLNSTMGSEEFLLSVSRFSADEGEGQES</sequence>
<dbReference type="Proteomes" id="UP000001024">
    <property type="component" value="Chromosome"/>
</dbReference>
<accession>Q9HJR3</accession>
<dbReference type="Gene3D" id="3.30.450.380">
    <property type="match status" value="1"/>
</dbReference>
<dbReference type="InterPro" id="IPR027417">
    <property type="entry name" value="P-loop_NTPase"/>
</dbReference>
<dbReference type="PaxDb" id="273075-Ta0904"/>
<keyword evidence="4" id="KW-1185">Reference proteome</keyword>
<dbReference type="SUPFAM" id="SSF52540">
    <property type="entry name" value="P-loop containing nucleoside triphosphate hydrolases"/>
    <property type="match status" value="1"/>
</dbReference>
<dbReference type="AlphaFoldDB" id="Q9HJR3"/>
<evidence type="ECO:0000313" key="4">
    <source>
        <dbReference type="Proteomes" id="UP000001024"/>
    </source>
</evidence>
<organism evidence="3 4">
    <name type="scientific">Thermoplasma acidophilum (strain ATCC 25905 / DSM 1728 / JCM 9062 / NBRC 15155 / AMRC-C165)</name>
    <dbReference type="NCBI Taxonomy" id="273075"/>
    <lineage>
        <taxon>Archaea</taxon>
        <taxon>Methanobacteriati</taxon>
        <taxon>Thermoplasmatota</taxon>
        <taxon>Thermoplasmata</taxon>
        <taxon>Thermoplasmatales</taxon>
        <taxon>Thermoplasmataceae</taxon>
        <taxon>Thermoplasma</taxon>
    </lineage>
</organism>
<reference evidence="3 4" key="1">
    <citation type="journal article" date="2000" name="Nature">
        <title>The genome sequence of the thermoacidophilic scavenger Thermoplasma acidophilum.</title>
        <authorList>
            <person name="Ruepp A."/>
            <person name="Graml W."/>
            <person name="Santos-Martinez M.L."/>
            <person name="Koretke K.K."/>
            <person name="Volker C."/>
            <person name="Mewes H.W."/>
            <person name="Frishman D."/>
            <person name="Stocker S."/>
            <person name="Lupas A.N."/>
            <person name="Baumeister W."/>
        </authorList>
    </citation>
    <scope>NUCLEOTIDE SEQUENCE [LARGE SCALE GENOMIC DNA]</scope>
    <source>
        <strain evidence="4">ATCC 25905 / DSM 1728 / JCM 9062 / NBRC 15155 / AMRC-C165</strain>
    </source>
</reference>
<feature type="domain" description="Bacterial type II secretion system protein E" evidence="2">
    <location>
        <begin position="119"/>
        <end position="283"/>
    </location>
</feature>
<dbReference type="InterPro" id="IPR050921">
    <property type="entry name" value="T4SS_GSP_E_ATPase"/>
</dbReference>
<evidence type="ECO:0000256" key="1">
    <source>
        <dbReference type="ARBA" id="ARBA00006611"/>
    </source>
</evidence>
<dbReference type="HOGENOM" id="CLU_005379_2_2_2"/>
<name>Q9HJR3_THEAC</name>
<dbReference type="STRING" id="273075.gene:9572119"/>
<evidence type="ECO:0000313" key="3">
    <source>
        <dbReference type="EMBL" id="CAC12033.1"/>
    </source>
</evidence>
<dbReference type="EMBL" id="AL445065">
    <property type="protein sequence ID" value="CAC12033.1"/>
    <property type="molecule type" value="Genomic_DNA"/>
</dbReference>
<dbReference type="Pfam" id="PF00437">
    <property type="entry name" value="T2SSE"/>
    <property type="match status" value="1"/>
</dbReference>
<dbReference type="GO" id="GO:0016887">
    <property type="term" value="F:ATP hydrolysis activity"/>
    <property type="evidence" value="ECO:0007669"/>
    <property type="project" value="InterPro"/>
</dbReference>
<dbReference type="InParanoid" id="Q9HJR3"/>
<gene>
    <name evidence="3" type="ordered locus">Ta0904</name>
</gene>
<dbReference type="eggNOG" id="arCOG01817">
    <property type="taxonomic scope" value="Archaea"/>
</dbReference>
<dbReference type="PANTHER" id="PTHR30486">
    <property type="entry name" value="TWITCHING MOTILITY PROTEIN PILT"/>
    <property type="match status" value="1"/>
</dbReference>
<comment type="similarity">
    <text evidence="1">Belongs to the GSP E family.</text>
</comment>
<dbReference type="InterPro" id="IPR001482">
    <property type="entry name" value="T2SS/T4SS_dom"/>
</dbReference>